<dbReference type="Proteomes" id="UP001526147">
    <property type="component" value="Unassembled WGS sequence"/>
</dbReference>
<protein>
    <recommendedName>
        <fullName evidence="4">ABC transporter permease</fullName>
    </recommendedName>
</protein>
<name>A0ABT3DGR4_9BACI</name>
<proteinExistence type="predicted"/>
<dbReference type="EMBL" id="JAOYEY010000036">
    <property type="protein sequence ID" value="MCV9886187.1"/>
    <property type="molecule type" value="Genomic_DNA"/>
</dbReference>
<reference evidence="2 3" key="1">
    <citation type="submission" date="2022-10" db="EMBL/GenBank/DDBJ databases">
        <title>Draft genome assembly of moderately radiation resistant bacterium Metabacillus halosaccharovorans.</title>
        <authorList>
            <person name="Pal S."/>
            <person name="Gopinathan A."/>
        </authorList>
    </citation>
    <scope>NUCLEOTIDE SEQUENCE [LARGE SCALE GENOMIC DNA]</scope>
    <source>
        <strain evidence="2 3">VITHBRA001</strain>
    </source>
</reference>
<feature type="transmembrane region" description="Helical" evidence="1">
    <location>
        <begin position="264"/>
        <end position="282"/>
    </location>
</feature>
<feature type="transmembrane region" description="Helical" evidence="1">
    <location>
        <begin position="507"/>
        <end position="529"/>
    </location>
</feature>
<feature type="transmembrane region" description="Helical" evidence="1">
    <location>
        <begin position="350"/>
        <end position="374"/>
    </location>
</feature>
<keyword evidence="1" id="KW-0472">Membrane</keyword>
<evidence type="ECO:0000313" key="3">
    <source>
        <dbReference type="Proteomes" id="UP001526147"/>
    </source>
</evidence>
<feature type="transmembrane region" description="Helical" evidence="1">
    <location>
        <begin position="38"/>
        <end position="57"/>
    </location>
</feature>
<feature type="transmembrane region" description="Helical" evidence="1">
    <location>
        <begin position="535"/>
        <end position="560"/>
    </location>
</feature>
<feature type="transmembrane region" description="Helical" evidence="1">
    <location>
        <begin position="63"/>
        <end position="82"/>
    </location>
</feature>
<sequence length="573" mass="66312">MINREIVRANIYLTYRRNLNRLLFFFPSGERLLKQKRLYLIFIGLFAMYQFIIYNLVTIIGSYFSTSMIHIIVNLLIFWSFMNSLRSSTTTLQRYAFPEDYVILYTARANPYEVLFVRFMTSIVLHVIFSYILILFPVLFWIVMYLHLTFKQGILLMVVLFCFIIFLMGMISLYSSITYIIYIKIIHYALSSFLKRSFTLVFVSAMSAITTMVVGWVGFQYFGNHDLFFAVTQFVETFHLDLVFTSEYLPTNWVFNLVENHNRVIYYISLFLLIGVSSIFIANQVVLKKVKIQDVSTLSETNRELFTQKRGIIFKFSRWVERIMPINLVAIMRKDLLAISRANFVIKKRLYLAAYMLATEIGALIGLSVLQQWFDFPKLLIIYPILFAITYNVSLLGDGLLGITSADAERENLFLYKNSGASLYQLITAKATIHVVIILIMVNCLFIGVLGGFRLEAQTALIIFIAINSMTLILSSAQVIGTFLYPRLDWENYEDIGSSLKASVFEHSILGIVLTLNLNIYGVLGFLLWRNFIGTSTFAVITCVSSIGLLIAFFVFYYYWIKRIGTTNWEVKR</sequence>
<feature type="transmembrane region" description="Helical" evidence="1">
    <location>
        <begin position="380"/>
        <end position="403"/>
    </location>
</feature>
<dbReference type="RefSeq" id="WP_264142825.1">
    <property type="nucleotide sequence ID" value="NZ_JAOYEY010000036.1"/>
</dbReference>
<gene>
    <name evidence="2" type="ORF">OIH86_11005</name>
</gene>
<accession>A0ABT3DGR4</accession>
<feature type="transmembrane region" description="Helical" evidence="1">
    <location>
        <begin position="198"/>
        <end position="219"/>
    </location>
</feature>
<evidence type="ECO:0008006" key="4">
    <source>
        <dbReference type="Google" id="ProtNLM"/>
    </source>
</evidence>
<evidence type="ECO:0000256" key="1">
    <source>
        <dbReference type="SAM" id="Phobius"/>
    </source>
</evidence>
<feature type="transmembrane region" description="Helical" evidence="1">
    <location>
        <begin position="154"/>
        <end position="177"/>
    </location>
</feature>
<feature type="transmembrane region" description="Helical" evidence="1">
    <location>
        <begin position="123"/>
        <end position="148"/>
    </location>
</feature>
<evidence type="ECO:0000313" key="2">
    <source>
        <dbReference type="EMBL" id="MCV9886187.1"/>
    </source>
</evidence>
<feature type="transmembrane region" description="Helical" evidence="1">
    <location>
        <begin position="423"/>
        <end position="449"/>
    </location>
</feature>
<keyword evidence="3" id="KW-1185">Reference proteome</keyword>
<organism evidence="2 3">
    <name type="scientific">Metabacillus halosaccharovorans</name>
    <dbReference type="NCBI Taxonomy" id="930124"/>
    <lineage>
        <taxon>Bacteria</taxon>
        <taxon>Bacillati</taxon>
        <taxon>Bacillota</taxon>
        <taxon>Bacilli</taxon>
        <taxon>Bacillales</taxon>
        <taxon>Bacillaceae</taxon>
        <taxon>Metabacillus</taxon>
    </lineage>
</organism>
<keyword evidence="1" id="KW-0812">Transmembrane</keyword>
<keyword evidence="1" id="KW-1133">Transmembrane helix</keyword>
<comment type="caution">
    <text evidence="2">The sequence shown here is derived from an EMBL/GenBank/DDBJ whole genome shotgun (WGS) entry which is preliminary data.</text>
</comment>
<feature type="transmembrane region" description="Helical" evidence="1">
    <location>
        <begin position="461"/>
        <end position="486"/>
    </location>
</feature>